<evidence type="ECO:0000256" key="6">
    <source>
        <dbReference type="ARBA" id="ARBA00033479"/>
    </source>
</evidence>
<dbReference type="PANTHER" id="PTHR10629:SF52">
    <property type="entry name" value="DNA (CYTOSINE-5)-METHYLTRANSFERASE 1"/>
    <property type="match status" value="1"/>
</dbReference>
<dbReference type="PRINTS" id="PR00105">
    <property type="entry name" value="C5METTRFRASE"/>
</dbReference>
<accession>A0A8S5UDE3</accession>
<dbReference type="EMBL" id="BK016067">
    <property type="protein sequence ID" value="DAF92452.1"/>
    <property type="molecule type" value="Genomic_DNA"/>
</dbReference>
<feature type="active site" evidence="7">
    <location>
        <position position="72"/>
    </location>
</feature>
<dbReference type="GO" id="GO:0052170">
    <property type="term" value="P:symbiont-mediated suppression of host innate immune response"/>
    <property type="evidence" value="ECO:0007669"/>
    <property type="project" value="UniProtKB-KW"/>
</dbReference>
<keyword evidence="6" id="KW-1258">Restriction-modification system evasion by virus</keyword>
<evidence type="ECO:0000256" key="2">
    <source>
        <dbReference type="ARBA" id="ARBA00022632"/>
    </source>
</evidence>
<dbReference type="PROSITE" id="PS51679">
    <property type="entry name" value="SAM_MT_C5"/>
    <property type="match status" value="1"/>
</dbReference>
<comment type="similarity">
    <text evidence="7 8">Belongs to the class I-like SAM-binding methyltransferase superfamily. C5-methyltransferase family.</text>
</comment>
<protein>
    <recommendedName>
        <fullName evidence="9">Cytosine-specific methyltransferase</fullName>
        <ecNumber evidence="9">2.1.1.37</ecNumber>
    </recommendedName>
</protein>
<evidence type="ECO:0000256" key="8">
    <source>
        <dbReference type="RuleBase" id="RU000416"/>
    </source>
</evidence>
<evidence type="ECO:0000313" key="10">
    <source>
        <dbReference type="EMBL" id="DAF92452.1"/>
    </source>
</evidence>
<evidence type="ECO:0000256" key="3">
    <source>
        <dbReference type="ARBA" id="ARBA00022679"/>
    </source>
</evidence>
<reference evidence="10" key="1">
    <citation type="journal article" date="2021" name="Proc. Natl. Acad. Sci. U.S.A.">
        <title>A Catalog of Tens of Thousands of Viruses from Human Metagenomes Reveals Hidden Associations with Chronic Diseases.</title>
        <authorList>
            <person name="Tisza M.J."/>
            <person name="Buck C.B."/>
        </authorList>
    </citation>
    <scope>NUCLEOTIDE SEQUENCE</scope>
    <source>
        <strain evidence="10">Ctkhg5</strain>
    </source>
</reference>
<dbReference type="InterPro" id="IPR018117">
    <property type="entry name" value="C5_DNA_meth_AS"/>
</dbReference>
<dbReference type="SUPFAM" id="SSF53335">
    <property type="entry name" value="S-adenosyl-L-methionine-dependent methyltransferases"/>
    <property type="match status" value="1"/>
</dbReference>
<dbReference type="InterPro" id="IPR001525">
    <property type="entry name" value="C5_MeTfrase"/>
</dbReference>
<dbReference type="InterPro" id="IPR050390">
    <property type="entry name" value="C5-Methyltransferase"/>
</dbReference>
<dbReference type="GO" id="GO:0003886">
    <property type="term" value="F:DNA (cytosine-5-)-methyltransferase activity"/>
    <property type="evidence" value="ECO:0007669"/>
    <property type="project" value="UniProtKB-EC"/>
</dbReference>
<dbReference type="NCBIfam" id="TIGR00675">
    <property type="entry name" value="dcm"/>
    <property type="match status" value="1"/>
</dbReference>
<keyword evidence="2" id="KW-0945">Host-virus interaction</keyword>
<evidence type="ECO:0000256" key="9">
    <source>
        <dbReference type="RuleBase" id="RU000417"/>
    </source>
</evidence>
<dbReference type="InterPro" id="IPR029063">
    <property type="entry name" value="SAM-dependent_MTases_sf"/>
</dbReference>
<proteinExistence type="inferred from homology"/>
<sequence length="340" mass="37229">MRYISIFSGIEAASCAWQILGFEPVAFAEIDKYASAVLAAHYPTVPNLGDVSSIDWSNYRGNVDIVVGGSPCQSFSIAGNREGLNGASGLMWEYVRCIREVKPAWLVWENVPGALSSSQGEDFRCLLVALAELGYCLSWRVLDAQYFGVPQARRRVYVVGHLGDDSSVAVLFDRESLSRDTQTLRKSRATSPITNEGSLREASTYTLHIHHGRSDNGGGRGAMIKTDISPTICASARPTIFCRGNHHSKAACYEELAPTLTAHAKAEAPLISLTPPRHLTPRECERLQGFPDDWTAVSMPNGKPVSNTQRYKMLGNSMAVPVMRWIGARILLAERSNNAN</sequence>
<evidence type="ECO:0000256" key="4">
    <source>
        <dbReference type="ARBA" id="ARBA00022691"/>
    </source>
</evidence>
<dbReference type="PANTHER" id="PTHR10629">
    <property type="entry name" value="CYTOSINE-SPECIFIC METHYLTRANSFERASE"/>
    <property type="match status" value="1"/>
</dbReference>
<evidence type="ECO:0000256" key="1">
    <source>
        <dbReference type="ARBA" id="ARBA00022603"/>
    </source>
</evidence>
<dbReference type="GO" id="GO:0099018">
    <property type="term" value="P:symbiont-mediated evasion of host restriction-modification system"/>
    <property type="evidence" value="ECO:0007669"/>
    <property type="project" value="UniProtKB-KW"/>
</dbReference>
<dbReference type="Pfam" id="PF00145">
    <property type="entry name" value="DNA_methylase"/>
    <property type="match status" value="1"/>
</dbReference>
<evidence type="ECO:0000256" key="5">
    <source>
        <dbReference type="ARBA" id="ARBA00023280"/>
    </source>
</evidence>
<dbReference type="PROSITE" id="PS00094">
    <property type="entry name" value="C5_MTASE_1"/>
    <property type="match status" value="1"/>
</dbReference>
<keyword evidence="3 7" id="KW-0808">Transferase</keyword>
<keyword evidence="2" id="KW-1090">Inhibition of host innate immune response by virus</keyword>
<keyword evidence="1 7" id="KW-0489">Methyltransferase</keyword>
<dbReference type="EC" id="2.1.1.37" evidence="9"/>
<keyword evidence="4 7" id="KW-0949">S-adenosyl-L-methionine</keyword>
<dbReference type="Gene3D" id="3.40.50.150">
    <property type="entry name" value="Vaccinia Virus protein VP39"/>
    <property type="match status" value="1"/>
</dbReference>
<organism evidence="10">
    <name type="scientific">Siphoviridae sp. ctkhg5</name>
    <dbReference type="NCBI Taxonomy" id="2825643"/>
    <lineage>
        <taxon>Viruses</taxon>
        <taxon>Duplodnaviria</taxon>
        <taxon>Heunggongvirae</taxon>
        <taxon>Uroviricota</taxon>
        <taxon>Caudoviricetes</taxon>
    </lineage>
</organism>
<keyword evidence="5" id="KW-0899">Viral immunoevasion</keyword>
<dbReference type="Gene3D" id="3.90.120.10">
    <property type="entry name" value="DNA Methylase, subunit A, domain 2"/>
    <property type="match status" value="1"/>
</dbReference>
<comment type="catalytic activity">
    <reaction evidence="9">
        <text>a 2'-deoxycytidine in DNA + S-adenosyl-L-methionine = a 5-methyl-2'-deoxycytidine in DNA + S-adenosyl-L-homocysteine + H(+)</text>
        <dbReference type="Rhea" id="RHEA:13681"/>
        <dbReference type="Rhea" id="RHEA-COMP:11369"/>
        <dbReference type="Rhea" id="RHEA-COMP:11370"/>
        <dbReference type="ChEBI" id="CHEBI:15378"/>
        <dbReference type="ChEBI" id="CHEBI:57856"/>
        <dbReference type="ChEBI" id="CHEBI:59789"/>
        <dbReference type="ChEBI" id="CHEBI:85452"/>
        <dbReference type="ChEBI" id="CHEBI:85454"/>
        <dbReference type="EC" id="2.1.1.37"/>
    </reaction>
</comment>
<evidence type="ECO:0000256" key="7">
    <source>
        <dbReference type="PROSITE-ProRule" id="PRU01016"/>
    </source>
</evidence>
<dbReference type="GO" id="GO:0032259">
    <property type="term" value="P:methylation"/>
    <property type="evidence" value="ECO:0007669"/>
    <property type="project" value="UniProtKB-KW"/>
</dbReference>
<name>A0A8S5UDE3_9CAUD</name>